<feature type="transmembrane region" description="Helical" evidence="3">
    <location>
        <begin position="33"/>
        <end position="51"/>
    </location>
</feature>
<keyword evidence="6" id="KW-1185">Reference proteome</keyword>
<dbReference type="PANTHER" id="PTHR33392:SF6">
    <property type="entry name" value="POLYISOPRENYL-TEICHOIC ACID--PEPTIDOGLYCAN TEICHOIC ACID TRANSFERASE TAGU"/>
    <property type="match status" value="1"/>
</dbReference>
<feature type="compositionally biased region" description="Low complexity" evidence="2">
    <location>
        <begin position="477"/>
        <end position="496"/>
    </location>
</feature>
<evidence type="ECO:0000313" key="5">
    <source>
        <dbReference type="EMBL" id="GAA3074700.1"/>
    </source>
</evidence>
<name>A0ABP6M3Q5_9MICC</name>
<comment type="similarity">
    <text evidence="1">Belongs to the LytR/CpsA/Psr (LCP) family.</text>
</comment>
<evidence type="ECO:0000256" key="3">
    <source>
        <dbReference type="SAM" id="Phobius"/>
    </source>
</evidence>
<comment type="caution">
    <text evidence="5">The sequence shown here is derived from an EMBL/GenBank/DDBJ whole genome shotgun (WGS) entry which is preliminary data.</text>
</comment>
<protein>
    <recommendedName>
        <fullName evidence="4">Cell envelope-related transcriptional attenuator domain-containing protein</fullName>
    </recommendedName>
</protein>
<feature type="transmembrane region" description="Helical" evidence="3">
    <location>
        <begin position="93"/>
        <end position="112"/>
    </location>
</feature>
<dbReference type="Pfam" id="PF03816">
    <property type="entry name" value="LytR_cpsA_psr"/>
    <property type="match status" value="1"/>
</dbReference>
<dbReference type="RefSeq" id="WP_344681727.1">
    <property type="nucleotide sequence ID" value="NZ_BAAAVT010000023.1"/>
</dbReference>
<keyword evidence="3" id="KW-0472">Membrane</keyword>
<evidence type="ECO:0000259" key="4">
    <source>
        <dbReference type="Pfam" id="PF03816"/>
    </source>
</evidence>
<dbReference type="EMBL" id="BAAAVT010000023">
    <property type="protein sequence ID" value="GAA3074700.1"/>
    <property type="molecule type" value="Genomic_DNA"/>
</dbReference>
<proteinExistence type="inferred from homology"/>
<gene>
    <name evidence="5" type="ORF">GCM10010529_28160</name>
</gene>
<keyword evidence="3" id="KW-1133">Transmembrane helix</keyword>
<feature type="compositionally biased region" description="Acidic residues" evidence="2">
    <location>
        <begin position="503"/>
        <end position="515"/>
    </location>
</feature>
<dbReference type="InterPro" id="IPR050922">
    <property type="entry name" value="LytR/CpsA/Psr_CW_biosynth"/>
</dbReference>
<evidence type="ECO:0000256" key="2">
    <source>
        <dbReference type="SAM" id="MobiDB-lite"/>
    </source>
</evidence>
<reference evidence="6" key="1">
    <citation type="journal article" date="2019" name="Int. J. Syst. Evol. Microbiol.">
        <title>The Global Catalogue of Microorganisms (GCM) 10K type strain sequencing project: providing services to taxonomists for standard genome sequencing and annotation.</title>
        <authorList>
            <consortium name="The Broad Institute Genomics Platform"/>
            <consortium name="The Broad Institute Genome Sequencing Center for Infectious Disease"/>
            <person name="Wu L."/>
            <person name="Ma J."/>
        </authorList>
    </citation>
    <scope>NUCLEOTIDE SEQUENCE [LARGE SCALE GENOMIC DNA]</scope>
    <source>
        <strain evidence="6">JCM 14309</strain>
    </source>
</reference>
<evidence type="ECO:0000313" key="6">
    <source>
        <dbReference type="Proteomes" id="UP001500236"/>
    </source>
</evidence>
<sequence>MSDPTVTYHRFSTEPDVVRRPEDGSVTDRTRRAVLLLALTLVVPGAAQIAAGHRGFGRKALTVTVSVWAVVLVGVVMFFTLRGLLLGLMTRPFVMWLVAVLLVALAVGWAVLWIDTFRLLRLSTLAPGLKPIVTVATVVLMVVTSGSLGYGAHLVNQSRESFSGIFGSGPAIDAVDGRYNFLLLGADAGEGREGLRPDSIHVVSVNERTGESILISIPRNFQNAQFSEDSPLWDVHPDGYSCGNECIINFLYTDVMNQHQDLYPDAEDPGAEAMMDAASGILDLEVKGYVMVDMDGFAQLIDAMGGVTVDSGGWVPYRGPRPDGTWGDNWWGPGEYTFSGKDALAYARSRTFSSDYNRIQRQQCIQQAMVAQFNPQTLLTRFTEIMDAGEQVVETNLPQHQLGSFLDLAVDAKEREPQRLVLGAPDFGTAGEQFSTYPDFDQIHQRVDELIENEEDDGGWFGSLGAVGTTVGTVTFSPGTGSPSGGTSASGTVPASVETRDAAEDDEPSIEDNEVEMPTQPDGSPLTAEYLRDLQDAGQTGVLEQAASSNYECTPLR</sequence>
<accession>A0ABP6M3Q5</accession>
<feature type="transmembrane region" description="Helical" evidence="3">
    <location>
        <begin position="63"/>
        <end position="81"/>
    </location>
</feature>
<dbReference type="InterPro" id="IPR004474">
    <property type="entry name" value="LytR_CpsA_psr"/>
</dbReference>
<organism evidence="5 6">
    <name type="scientific">Nesterenkonia aethiopica</name>
    <dbReference type="NCBI Taxonomy" id="269144"/>
    <lineage>
        <taxon>Bacteria</taxon>
        <taxon>Bacillati</taxon>
        <taxon>Actinomycetota</taxon>
        <taxon>Actinomycetes</taxon>
        <taxon>Micrococcales</taxon>
        <taxon>Micrococcaceae</taxon>
        <taxon>Nesterenkonia</taxon>
    </lineage>
</organism>
<dbReference type="NCBIfam" id="TIGR00350">
    <property type="entry name" value="lytR_cpsA_psr"/>
    <property type="match status" value="1"/>
</dbReference>
<dbReference type="Gene3D" id="3.40.630.190">
    <property type="entry name" value="LCP protein"/>
    <property type="match status" value="1"/>
</dbReference>
<dbReference type="Proteomes" id="UP001500236">
    <property type="component" value="Unassembled WGS sequence"/>
</dbReference>
<keyword evidence="3" id="KW-0812">Transmembrane</keyword>
<evidence type="ECO:0000256" key="1">
    <source>
        <dbReference type="ARBA" id="ARBA00006068"/>
    </source>
</evidence>
<dbReference type="PANTHER" id="PTHR33392">
    <property type="entry name" value="POLYISOPRENYL-TEICHOIC ACID--PEPTIDOGLYCAN TEICHOIC ACID TRANSFERASE TAGU"/>
    <property type="match status" value="1"/>
</dbReference>
<feature type="region of interest" description="Disordered" evidence="2">
    <location>
        <begin position="477"/>
        <end position="526"/>
    </location>
</feature>
<feature type="domain" description="Cell envelope-related transcriptional attenuator" evidence="4">
    <location>
        <begin position="196"/>
        <end position="372"/>
    </location>
</feature>